<dbReference type="OrthoDB" id="964913at2"/>
<evidence type="ECO:0000313" key="2">
    <source>
        <dbReference type="EMBL" id="SDJ54981.1"/>
    </source>
</evidence>
<dbReference type="Proteomes" id="UP000199305">
    <property type="component" value="Unassembled WGS sequence"/>
</dbReference>
<dbReference type="EMBL" id="FNFH01000001">
    <property type="protein sequence ID" value="SDJ54981.1"/>
    <property type="molecule type" value="Genomic_DNA"/>
</dbReference>
<reference evidence="3" key="1">
    <citation type="submission" date="2016-10" db="EMBL/GenBank/DDBJ databases">
        <authorList>
            <person name="Varghese N."/>
            <person name="Submissions S."/>
        </authorList>
    </citation>
    <scope>NUCLEOTIDE SEQUENCE [LARGE SCALE GENOMIC DNA]</scope>
    <source>
        <strain evidence="3">CGMCC 1.10658</strain>
    </source>
</reference>
<dbReference type="AlphaFoldDB" id="A0A1G8UMJ8"/>
<accession>A0A1G8UMJ8</accession>
<sequence length="265" mass="28523">MSYLSRQAANSKIRSASPASVLASLLAAVLLLAAAPLARAAEGDDADAREIQFKPGHSGASVEGTIKGRDSIVYTVRAKSGQRMIVEMQTDNATSYFNIYPPGNGPGDTAMFIGSVKGNRFSGVLAESGIYTIQVYLMRSAARRDETANFSLEVSISAATPASTGGRELAWPEEYDATGDLPCSTGEPGFNRACPFRVKRELPDATIWTTSPATPAGLRVLYFRRGRFSSDDAAEVRWERQGDNWRVAIGEREFYLVPDAVIQGG</sequence>
<organism evidence="2 3">
    <name type="scientific">Microbulbifer yueqingensis</name>
    <dbReference type="NCBI Taxonomy" id="658219"/>
    <lineage>
        <taxon>Bacteria</taxon>
        <taxon>Pseudomonadati</taxon>
        <taxon>Pseudomonadota</taxon>
        <taxon>Gammaproteobacteria</taxon>
        <taxon>Cellvibrionales</taxon>
        <taxon>Microbulbiferaceae</taxon>
        <taxon>Microbulbifer</taxon>
    </lineage>
</organism>
<feature type="signal peptide" evidence="1">
    <location>
        <begin position="1"/>
        <end position="40"/>
    </location>
</feature>
<dbReference type="STRING" id="658219.SAMN05216212_0193"/>
<evidence type="ECO:0000313" key="3">
    <source>
        <dbReference type="Proteomes" id="UP000199305"/>
    </source>
</evidence>
<name>A0A1G8UMJ8_9GAMM</name>
<dbReference type="Gene3D" id="2.60.120.380">
    <property type="match status" value="1"/>
</dbReference>
<keyword evidence="1" id="KW-0732">Signal</keyword>
<gene>
    <name evidence="2" type="ORF">SAMN05216212_0193</name>
</gene>
<feature type="chain" id="PRO_5011563439" description="Inhibitor of g-type lysozyme" evidence="1">
    <location>
        <begin position="41"/>
        <end position="265"/>
    </location>
</feature>
<keyword evidence="3" id="KW-1185">Reference proteome</keyword>
<evidence type="ECO:0000256" key="1">
    <source>
        <dbReference type="SAM" id="SignalP"/>
    </source>
</evidence>
<proteinExistence type="predicted"/>
<dbReference type="RefSeq" id="WP_091506595.1">
    <property type="nucleotide sequence ID" value="NZ_FNFH01000001.1"/>
</dbReference>
<protein>
    <recommendedName>
        <fullName evidence="4">Inhibitor of g-type lysozyme</fullName>
    </recommendedName>
</protein>
<evidence type="ECO:0008006" key="4">
    <source>
        <dbReference type="Google" id="ProtNLM"/>
    </source>
</evidence>